<evidence type="ECO:0000256" key="12">
    <source>
        <dbReference type="ARBA" id="ARBA00022918"/>
    </source>
</evidence>
<evidence type="ECO:0000256" key="5">
    <source>
        <dbReference type="ARBA" id="ARBA00022722"/>
    </source>
</evidence>
<keyword evidence="12" id="KW-0695">RNA-directed DNA polymerase</keyword>
<dbReference type="Pfam" id="PF00078">
    <property type="entry name" value="RVT_1"/>
    <property type="match status" value="1"/>
</dbReference>
<evidence type="ECO:0000256" key="11">
    <source>
        <dbReference type="ARBA" id="ARBA00022908"/>
    </source>
</evidence>
<evidence type="ECO:0000256" key="2">
    <source>
        <dbReference type="ARBA" id="ARBA00022670"/>
    </source>
</evidence>
<dbReference type="Proteomes" id="UP000701853">
    <property type="component" value="Chromosome 10"/>
</dbReference>
<keyword evidence="14" id="KW-0238">DNA-binding</keyword>
<organism evidence="17 18">
    <name type="scientific">Gossypium anomalum</name>
    <dbReference type="NCBI Taxonomy" id="47600"/>
    <lineage>
        <taxon>Eukaryota</taxon>
        <taxon>Viridiplantae</taxon>
        <taxon>Streptophyta</taxon>
        <taxon>Embryophyta</taxon>
        <taxon>Tracheophyta</taxon>
        <taxon>Spermatophyta</taxon>
        <taxon>Magnoliopsida</taxon>
        <taxon>eudicotyledons</taxon>
        <taxon>Gunneridae</taxon>
        <taxon>Pentapetalae</taxon>
        <taxon>rosids</taxon>
        <taxon>malvids</taxon>
        <taxon>Malvales</taxon>
        <taxon>Malvaceae</taxon>
        <taxon>Malvoideae</taxon>
        <taxon>Gossypium</taxon>
    </lineage>
</organism>
<dbReference type="InterPro" id="IPR012337">
    <property type="entry name" value="RNaseH-like_sf"/>
</dbReference>
<dbReference type="Gene3D" id="3.30.420.10">
    <property type="entry name" value="Ribonuclease H-like superfamily/Ribonuclease H"/>
    <property type="match status" value="1"/>
</dbReference>
<dbReference type="PROSITE" id="PS50878">
    <property type="entry name" value="RT_POL"/>
    <property type="match status" value="1"/>
</dbReference>
<keyword evidence="8" id="KW-0255">Endonuclease</keyword>
<dbReference type="EMBL" id="JAHUZN010000010">
    <property type="protein sequence ID" value="KAG8481219.1"/>
    <property type="molecule type" value="Genomic_DNA"/>
</dbReference>
<comment type="caution">
    <text evidence="17">The sequence shown here is derived from an EMBL/GenBank/DDBJ whole genome shotgun (WGS) entry which is preliminary data.</text>
</comment>
<dbReference type="InterPro" id="IPR000477">
    <property type="entry name" value="RT_dom"/>
</dbReference>
<evidence type="ECO:0000256" key="13">
    <source>
        <dbReference type="ARBA" id="ARBA00022932"/>
    </source>
</evidence>
<dbReference type="Pfam" id="PF17921">
    <property type="entry name" value="Integrase_H2C2"/>
    <property type="match status" value="1"/>
</dbReference>
<dbReference type="GO" id="GO:0004190">
    <property type="term" value="F:aspartic-type endopeptidase activity"/>
    <property type="evidence" value="ECO:0007669"/>
    <property type="project" value="UniProtKB-KW"/>
</dbReference>
<dbReference type="Pfam" id="PF24626">
    <property type="entry name" value="SH3_Tf2-1"/>
    <property type="match status" value="1"/>
</dbReference>
<evidence type="ECO:0000256" key="8">
    <source>
        <dbReference type="ARBA" id="ARBA00022759"/>
    </source>
</evidence>
<keyword evidence="18" id="KW-1185">Reference proteome</keyword>
<evidence type="ECO:0000313" key="17">
    <source>
        <dbReference type="EMBL" id="KAG8481219.1"/>
    </source>
</evidence>
<dbReference type="CDD" id="cd01647">
    <property type="entry name" value="RT_LTR"/>
    <property type="match status" value="1"/>
</dbReference>
<dbReference type="GO" id="GO:0003964">
    <property type="term" value="F:RNA-directed DNA polymerase activity"/>
    <property type="evidence" value="ECO:0007669"/>
    <property type="project" value="UniProtKB-KW"/>
</dbReference>
<evidence type="ECO:0000256" key="6">
    <source>
        <dbReference type="ARBA" id="ARBA00022723"/>
    </source>
</evidence>
<dbReference type="Gene3D" id="2.40.70.10">
    <property type="entry name" value="Acid Proteases"/>
    <property type="match status" value="1"/>
</dbReference>
<keyword evidence="11" id="KW-0229">DNA integration</keyword>
<evidence type="ECO:0000256" key="9">
    <source>
        <dbReference type="ARBA" id="ARBA00022801"/>
    </source>
</evidence>
<sequence>MPYTALVDIGSTHSYVACATSGSLVVHSEKIVSGVSVLSPLGHSVRVDKLYRDVPLETQGRIFLGDLMELPFEEFDLILGMDWLVKHKATLDCAAKQMVLRTTEGDEVMMIGERKDYLSNVVSVLRAEKWIPKGCEAYLAFVSQKEAEGLTVDKVRTVKEFQDVFLEELPGLPPNREVEFGIDLLPGTAPVSIAPPSVSPWGAPVLFVKKKDGTMRMCIDYRQLNKLTIKNKYPLLRIDDLFDQLRGASVFSKIDLRSGYHQLRVKEVDIHKMTSKTRYGHYEFLVMPFGLTNAPAVFMDLMSCVFQPFLDRFVVVFIDDILDMWSLLRELRWTFVRLKQFWNGSRPAPLTKLIRKGVPFVWAEKQQEAFEKLKKVLTEAPLKPHEGNYPTHDLELAAVIFALKIWRHYLYGERCIIYTDHKSLKYLLTQKELNLRQRRWIELLKDYDCSIEYHPGKANVAADALSRRAVSDLRAMFARLSLYDDGSLLAELQDSDLRQSILKEAHGGLCAMYPGGNKLYHDLRELYWWPGLKREVTKFVGKCLTCQQVKAEHQLPSGLLQPVKIPLWKWERVTMDFKLAKLYVAEIVRLHGVAVSIISHRDPRFTSRFWNKLHEAWEDYLPLAEFAYNNSYQASIQMAPYEALYGRRCRTPSCWTELGERQVLGPELIADTEEKVRIIRDRLREASDRQKSYADLKRKKIEYSMGDMVFLKVSPWKKILRFGKKGKLSPRFIRPYRVLKRVGPVAYQLELPPDLDRIHDVFHVSMLRHYRSDPTHVVPRGSYLGARRGDATVIPPSVRTRKHVVKWLSDATGNAISGVWIIGRTQGRAASDLSRHQLETLIEGISGKAKIPKCYGGYRFRPVAVRGCDNRSVLIMAIPNHSRLGAVRDSEWPHVSANSVSF</sequence>
<dbReference type="InterPro" id="IPR043128">
    <property type="entry name" value="Rev_trsase/Diguanyl_cyclase"/>
</dbReference>
<evidence type="ECO:0000256" key="7">
    <source>
        <dbReference type="ARBA" id="ARBA00022750"/>
    </source>
</evidence>
<dbReference type="SUPFAM" id="SSF53098">
    <property type="entry name" value="Ribonuclease H-like"/>
    <property type="match status" value="1"/>
</dbReference>
<evidence type="ECO:0000256" key="4">
    <source>
        <dbReference type="ARBA" id="ARBA00022695"/>
    </source>
</evidence>
<evidence type="ECO:0000256" key="1">
    <source>
        <dbReference type="ARBA" id="ARBA00012493"/>
    </source>
</evidence>
<dbReference type="Gene3D" id="3.10.10.10">
    <property type="entry name" value="HIV Type 1 Reverse Transcriptase, subunit A, domain 1"/>
    <property type="match status" value="1"/>
</dbReference>
<keyword evidence="13" id="KW-0239">DNA-directed DNA polymerase</keyword>
<dbReference type="SUPFAM" id="SSF56672">
    <property type="entry name" value="DNA/RNA polymerases"/>
    <property type="match status" value="1"/>
</dbReference>
<dbReference type="PANTHER" id="PTHR37984">
    <property type="entry name" value="PROTEIN CBG26694"/>
    <property type="match status" value="1"/>
</dbReference>
<reference evidence="17 18" key="1">
    <citation type="journal article" date="2021" name="bioRxiv">
        <title>The Gossypium anomalum genome as a resource for cotton improvement and evolutionary analysis of hybrid incompatibility.</title>
        <authorList>
            <person name="Grover C.E."/>
            <person name="Yuan D."/>
            <person name="Arick M.A."/>
            <person name="Miller E.R."/>
            <person name="Hu G."/>
            <person name="Peterson D.G."/>
            <person name="Wendel J.F."/>
            <person name="Udall J.A."/>
        </authorList>
    </citation>
    <scope>NUCLEOTIDE SEQUENCE [LARGE SCALE GENOMIC DNA]</scope>
    <source>
        <strain evidence="17">JFW-Udall</strain>
        <tissue evidence="17">Leaf</tissue>
    </source>
</reference>
<dbReference type="CDD" id="cd09274">
    <property type="entry name" value="RNase_HI_RT_Ty3"/>
    <property type="match status" value="1"/>
</dbReference>
<dbReference type="GO" id="GO:0006310">
    <property type="term" value="P:DNA recombination"/>
    <property type="evidence" value="ECO:0007669"/>
    <property type="project" value="UniProtKB-KW"/>
</dbReference>
<name>A0A8J5Z4P5_9ROSI</name>
<keyword evidence="6" id="KW-0479">Metal-binding</keyword>
<keyword evidence="2" id="KW-0645">Protease</keyword>
<dbReference type="InterPro" id="IPR056924">
    <property type="entry name" value="SH3_Tf2-1"/>
</dbReference>
<gene>
    <name evidence="17" type="ORF">CXB51_025969</name>
</gene>
<keyword evidence="3" id="KW-0808">Transferase</keyword>
<protein>
    <recommendedName>
        <fullName evidence="1">RNA-directed DNA polymerase</fullName>
        <ecNumber evidence="1">2.7.7.49</ecNumber>
    </recommendedName>
</protein>
<dbReference type="Gene3D" id="3.30.70.270">
    <property type="match status" value="2"/>
</dbReference>
<dbReference type="GO" id="GO:0015074">
    <property type="term" value="P:DNA integration"/>
    <property type="evidence" value="ECO:0007669"/>
    <property type="project" value="UniProtKB-KW"/>
</dbReference>
<proteinExistence type="predicted"/>
<dbReference type="Gene3D" id="1.10.340.70">
    <property type="match status" value="1"/>
</dbReference>
<dbReference type="GO" id="GO:0046872">
    <property type="term" value="F:metal ion binding"/>
    <property type="evidence" value="ECO:0007669"/>
    <property type="project" value="UniProtKB-KW"/>
</dbReference>
<keyword evidence="10" id="KW-0460">Magnesium</keyword>
<accession>A0A8J5Z4P5</accession>
<keyword evidence="5" id="KW-0540">Nuclease</keyword>
<keyword evidence="9" id="KW-0378">Hydrolase</keyword>
<dbReference type="OrthoDB" id="2013610at2759"/>
<evidence type="ECO:0000313" key="18">
    <source>
        <dbReference type="Proteomes" id="UP000701853"/>
    </source>
</evidence>
<dbReference type="InterPro" id="IPR036397">
    <property type="entry name" value="RNaseH_sf"/>
</dbReference>
<dbReference type="GO" id="GO:0006508">
    <property type="term" value="P:proteolysis"/>
    <property type="evidence" value="ECO:0007669"/>
    <property type="project" value="UniProtKB-KW"/>
</dbReference>
<dbReference type="InterPro" id="IPR041588">
    <property type="entry name" value="Integrase_H2C2"/>
</dbReference>
<dbReference type="InterPro" id="IPR021109">
    <property type="entry name" value="Peptidase_aspartic_dom_sf"/>
</dbReference>
<dbReference type="InterPro" id="IPR050951">
    <property type="entry name" value="Retrovirus_Pol_polyprotein"/>
</dbReference>
<keyword evidence="4" id="KW-0548">Nucleotidyltransferase</keyword>
<dbReference type="InterPro" id="IPR043502">
    <property type="entry name" value="DNA/RNA_pol_sf"/>
</dbReference>
<dbReference type="InterPro" id="IPR041373">
    <property type="entry name" value="RT_RNaseH"/>
</dbReference>
<evidence type="ECO:0000256" key="3">
    <source>
        <dbReference type="ARBA" id="ARBA00022679"/>
    </source>
</evidence>
<dbReference type="PANTHER" id="PTHR37984:SF5">
    <property type="entry name" value="PROTEIN NYNRIN-LIKE"/>
    <property type="match status" value="1"/>
</dbReference>
<dbReference type="GO" id="GO:0004519">
    <property type="term" value="F:endonuclease activity"/>
    <property type="evidence" value="ECO:0007669"/>
    <property type="project" value="UniProtKB-KW"/>
</dbReference>
<keyword evidence="15" id="KW-0233">DNA recombination</keyword>
<evidence type="ECO:0000256" key="10">
    <source>
        <dbReference type="ARBA" id="ARBA00022842"/>
    </source>
</evidence>
<dbReference type="EC" id="2.7.7.49" evidence="1"/>
<dbReference type="Pfam" id="PF08284">
    <property type="entry name" value="RVP_2"/>
    <property type="match status" value="1"/>
</dbReference>
<dbReference type="GO" id="GO:0003677">
    <property type="term" value="F:DNA binding"/>
    <property type="evidence" value="ECO:0007669"/>
    <property type="project" value="UniProtKB-KW"/>
</dbReference>
<feature type="domain" description="Reverse transcriptase" evidence="16">
    <location>
        <begin position="189"/>
        <end position="377"/>
    </location>
</feature>
<dbReference type="CDD" id="cd00303">
    <property type="entry name" value="retropepsin_like"/>
    <property type="match status" value="1"/>
</dbReference>
<keyword evidence="7" id="KW-0064">Aspartyl protease</keyword>
<evidence type="ECO:0000259" key="16">
    <source>
        <dbReference type="PROSITE" id="PS50878"/>
    </source>
</evidence>
<dbReference type="GO" id="GO:0003887">
    <property type="term" value="F:DNA-directed DNA polymerase activity"/>
    <property type="evidence" value="ECO:0007669"/>
    <property type="project" value="UniProtKB-KW"/>
</dbReference>
<evidence type="ECO:0000256" key="14">
    <source>
        <dbReference type="ARBA" id="ARBA00023125"/>
    </source>
</evidence>
<dbReference type="AlphaFoldDB" id="A0A8J5Z4P5"/>
<dbReference type="Pfam" id="PF17917">
    <property type="entry name" value="RT_RNaseH"/>
    <property type="match status" value="1"/>
</dbReference>
<evidence type="ECO:0000256" key="15">
    <source>
        <dbReference type="ARBA" id="ARBA00023172"/>
    </source>
</evidence>